<keyword evidence="7" id="KW-0997">Cell inner membrane</keyword>
<dbReference type="RefSeq" id="WP_219937900.1">
    <property type="nucleotide sequence ID" value="NZ_JAGFNY010000025.1"/>
</dbReference>
<evidence type="ECO:0000256" key="10">
    <source>
        <dbReference type="ARBA" id="ARBA00023136"/>
    </source>
</evidence>
<dbReference type="InterPro" id="IPR005495">
    <property type="entry name" value="LptG/LptF_permease"/>
</dbReference>
<evidence type="ECO:0000256" key="4">
    <source>
        <dbReference type="ARBA" id="ARBA00014213"/>
    </source>
</evidence>
<feature type="transmembrane region" description="Helical" evidence="12">
    <location>
        <begin position="12"/>
        <end position="32"/>
    </location>
</feature>
<keyword evidence="14" id="KW-1185">Reference proteome</keyword>
<evidence type="ECO:0000256" key="5">
    <source>
        <dbReference type="ARBA" id="ARBA00022448"/>
    </source>
</evidence>
<evidence type="ECO:0000313" key="14">
    <source>
        <dbReference type="Proteomes" id="UP000731465"/>
    </source>
</evidence>
<gene>
    <name evidence="13" type="primary">lptF</name>
    <name evidence="13" type="ORF">J5V48_07205</name>
</gene>
<feature type="transmembrane region" description="Helical" evidence="12">
    <location>
        <begin position="333"/>
        <end position="353"/>
    </location>
</feature>
<name>A0ABS7DHC5_9GAMM</name>
<comment type="caution">
    <text evidence="13">The sequence shown here is derived from an EMBL/GenBank/DDBJ whole genome shotgun (WGS) entry which is preliminary data.</text>
</comment>
<evidence type="ECO:0000256" key="8">
    <source>
        <dbReference type="ARBA" id="ARBA00022692"/>
    </source>
</evidence>
<dbReference type="PANTHER" id="PTHR33529:SF7">
    <property type="entry name" value="LIPOPOLYSACCHARIDE EXPORT SYSTEM PERMEASE PROTEIN LPTF"/>
    <property type="match status" value="1"/>
</dbReference>
<comment type="similarity">
    <text evidence="3">Belongs to the LptF/LptG family.</text>
</comment>
<dbReference type="Proteomes" id="UP000731465">
    <property type="component" value="Unassembled WGS sequence"/>
</dbReference>
<keyword evidence="10 12" id="KW-0472">Membrane</keyword>
<comment type="subcellular location">
    <subcellularLocation>
        <location evidence="2">Cell inner membrane</location>
        <topology evidence="2">Multi-pass membrane protein</topology>
    </subcellularLocation>
</comment>
<evidence type="ECO:0000256" key="11">
    <source>
        <dbReference type="ARBA" id="ARBA00026081"/>
    </source>
</evidence>
<evidence type="ECO:0000313" key="13">
    <source>
        <dbReference type="EMBL" id="MBW7570678.1"/>
    </source>
</evidence>
<reference evidence="13 14" key="1">
    <citation type="submission" date="2021-03" db="EMBL/GenBank/DDBJ databases">
        <title>Succinivibrio sp. nov. isolated from feces of cow.</title>
        <authorList>
            <person name="Choi J.-Y."/>
        </authorList>
    </citation>
    <scope>NUCLEOTIDE SEQUENCE [LARGE SCALE GENOMIC DNA]</scope>
    <source>
        <strain evidence="13 14">AGMB01872</strain>
    </source>
</reference>
<feature type="transmembrane region" description="Helical" evidence="12">
    <location>
        <begin position="59"/>
        <end position="77"/>
    </location>
</feature>
<dbReference type="EMBL" id="JAGFNY010000025">
    <property type="protein sequence ID" value="MBW7570678.1"/>
    <property type="molecule type" value="Genomic_DNA"/>
</dbReference>
<evidence type="ECO:0000256" key="9">
    <source>
        <dbReference type="ARBA" id="ARBA00022989"/>
    </source>
</evidence>
<dbReference type="Pfam" id="PF03739">
    <property type="entry name" value="LptF_LptG"/>
    <property type="match status" value="1"/>
</dbReference>
<keyword evidence="9 12" id="KW-1133">Transmembrane helix</keyword>
<feature type="transmembrane region" description="Helical" evidence="12">
    <location>
        <begin position="271"/>
        <end position="289"/>
    </location>
</feature>
<keyword evidence="5" id="KW-0813">Transport</keyword>
<keyword evidence="8 12" id="KW-0812">Transmembrane</keyword>
<organism evidence="13 14">
    <name type="scientific">Succinivibrio faecicola</name>
    <dbReference type="NCBI Taxonomy" id="2820300"/>
    <lineage>
        <taxon>Bacteria</taxon>
        <taxon>Pseudomonadati</taxon>
        <taxon>Pseudomonadota</taxon>
        <taxon>Gammaproteobacteria</taxon>
        <taxon>Aeromonadales</taxon>
        <taxon>Succinivibrionaceae</taxon>
        <taxon>Succinivibrio</taxon>
    </lineage>
</organism>
<feature type="transmembrane region" description="Helical" evidence="12">
    <location>
        <begin position="301"/>
        <end position="321"/>
    </location>
</feature>
<dbReference type="PANTHER" id="PTHR33529">
    <property type="entry name" value="SLR0882 PROTEIN-RELATED"/>
    <property type="match status" value="1"/>
</dbReference>
<proteinExistence type="inferred from homology"/>
<protein>
    <recommendedName>
        <fullName evidence="4">Lipopolysaccharide export system permease protein LptF</fullName>
    </recommendedName>
</protein>
<sequence length="374" mass="42386">MILQKYIFKDIVKVQFVCFFVLFAVFLCQTIIKLLSRAASGSIPVKVVSELVLYSMPNLAYILLPMTLYVGIIVSLSRMSSDSEMVVMKSVGLSGYSFMKICSVVALISAVLTAVNSLYLLPHATYEQKVLSESSKSNPNYLPIESGKFSNFGDYTIYIQKVDSDAANKNLEQVFVVKSIYSLNKGKISEFICSNKGYLKIDNQKKQWLVLEKGFIYRNDYKTGSLEKSQFRLIEIPIPTEEKIEYDESNFKGIQTSDLIKSNNIKAKIELQWRIAPIFACFIFAFIAVPLSMINPRQGRFARLGPAILLFVCYYLALLSFRNLLNSGTIPLYPGMYLVPLLFIILVAIPLNLESPKIKFKKRKKFNNKESKGN</sequence>
<evidence type="ECO:0000256" key="1">
    <source>
        <dbReference type="ARBA" id="ARBA00002265"/>
    </source>
</evidence>
<evidence type="ECO:0000256" key="6">
    <source>
        <dbReference type="ARBA" id="ARBA00022475"/>
    </source>
</evidence>
<evidence type="ECO:0000256" key="7">
    <source>
        <dbReference type="ARBA" id="ARBA00022519"/>
    </source>
</evidence>
<comment type="function">
    <text evidence="1">Part of the ABC transporter complex LptBFG involved in the translocation of lipopolysaccharide (LPS) from the inner membrane to the outer membrane.</text>
</comment>
<evidence type="ECO:0000256" key="2">
    <source>
        <dbReference type="ARBA" id="ARBA00004429"/>
    </source>
</evidence>
<accession>A0ABS7DHC5</accession>
<evidence type="ECO:0000256" key="12">
    <source>
        <dbReference type="SAM" id="Phobius"/>
    </source>
</evidence>
<dbReference type="InterPro" id="IPR030922">
    <property type="entry name" value="LptF"/>
</dbReference>
<feature type="transmembrane region" description="Helical" evidence="12">
    <location>
        <begin position="98"/>
        <end position="121"/>
    </location>
</feature>
<keyword evidence="6" id="KW-1003">Cell membrane</keyword>
<evidence type="ECO:0000256" key="3">
    <source>
        <dbReference type="ARBA" id="ARBA00007725"/>
    </source>
</evidence>
<dbReference type="NCBIfam" id="TIGR04407">
    <property type="entry name" value="LptF_YjgP"/>
    <property type="match status" value="1"/>
</dbReference>
<comment type="subunit">
    <text evidence="11">Component of the lipopolysaccharide transport and assembly complex. The LptBFG transporter is composed of two ATP-binding proteins (LptB) and two transmembrane proteins (LptF and LptG).</text>
</comment>